<gene>
    <name evidence="1" type="ORF">ACFPIB_05900</name>
</gene>
<name>A0ABW0EA68_9BACT</name>
<accession>A0ABW0EA68</accession>
<evidence type="ECO:0000313" key="2">
    <source>
        <dbReference type="Proteomes" id="UP001596161"/>
    </source>
</evidence>
<protein>
    <recommendedName>
        <fullName evidence="3">DUF3805 domain-containing protein</fullName>
    </recommendedName>
</protein>
<keyword evidence="2" id="KW-1185">Reference proteome</keyword>
<evidence type="ECO:0008006" key="3">
    <source>
        <dbReference type="Google" id="ProtNLM"/>
    </source>
</evidence>
<reference evidence="2" key="1">
    <citation type="journal article" date="2019" name="Int. J. Syst. Evol. Microbiol.">
        <title>The Global Catalogue of Microorganisms (GCM) 10K type strain sequencing project: providing services to taxonomists for standard genome sequencing and annotation.</title>
        <authorList>
            <consortium name="The Broad Institute Genomics Platform"/>
            <consortium name="The Broad Institute Genome Sequencing Center for Infectious Disease"/>
            <person name="Wu L."/>
            <person name="Ma J."/>
        </authorList>
    </citation>
    <scope>NUCLEOTIDE SEQUENCE [LARGE SCALE GENOMIC DNA]</scope>
    <source>
        <strain evidence="2">KACC 12602</strain>
    </source>
</reference>
<dbReference type="EMBL" id="JBHSKT010000003">
    <property type="protein sequence ID" value="MFC5270133.1"/>
    <property type="molecule type" value="Genomic_DNA"/>
</dbReference>
<dbReference type="RefSeq" id="WP_378016506.1">
    <property type="nucleotide sequence ID" value="NZ_JBHSKT010000003.1"/>
</dbReference>
<evidence type="ECO:0000313" key="1">
    <source>
        <dbReference type="EMBL" id="MFC5270133.1"/>
    </source>
</evidence>
<dbReference type="Proteomes" id="UP001596161">
    <property type="component" value="Unassembled WGS sequence"/>
</dbReference>
<proteinExistence type="predicted"/>
<comment type="caution">
    <text evidence="1">The sequence shown here is derived from an EMBL/GenBank/DDBJ whole genome shotgun (WGS) entry which is preliminary data.</text>
</comment>
<organism evidence="1 2">
    <name type="scientific">Adhaeribacter terreus</name>
    <dbReference type="NCBI Taxonomy" id="529703"/>
    <lineage>
        <taxon>Bacteria</taxon>
        <taxon>Pseudomonadati</taxon>
        <taxon>Bacteroidota</taxon>
        <taxon>Cytophagia</taxon>
        <taxon>Cytophagales</taxon>
        <taxon>Hymenobacteraceae</taxon>
        <taxon>Adhaeribacter</taxon>
    </lineage>
</organism>
<sequence length="142" mass="16473">MAQLELIQFIPQTDRYSIFYPKSYELFEDEDSIVTISSNETDSSMTLSGYEVEGEADEKVLKEFFADITSAYDPISEPEIENFEEGLKIVAKFKKDDNYWIWKIFSVKSAIVVVSINSSEELNPEQLGVYEFMLQNFEIYPD</sequence>